<dbReference type="EMBL" id="LR796167">
    <property type="protein sequence ID" value="CAB4123184.1"/>
    <property type="molecule type" value="Genomic_DNA"/>
</dbReference>
<organism evidence="1">
    <name type="scientific">uncultured Caudovirales phage</name>
    <dbReference type="NCBI Taxonomy" id="2100421"/>
    <lineage>
        <taxon>Viruses</taxon>
        <taxon>Duplodnaviria</taxon>
        <taxon>Heunggongvirae</taxon>
        <taxon>Uroviricota</taxon>
        <taxon>Caudoviricetes</taxon>
        <taxon>Peduoviridae</taxon>
        <taxon>Maltschvirus</taxon>
        <taxon>Maltschvirus maltsch</taxon>
    </lineage>
</organism>
<protein>
    <submittedName>
        <fullName evidence="1">Uncharacterized protein</fullName>
    </submittedName>
</protein>
<name>A0A6J5KLN3_9CAUD</name>
<gene>
    <name evidence="1" type="ORF">UFOVP29_343</name>
</gene>
<reference evidence="1" key="1">
    <citation type="submission" date="2020-04" db="EMBL/GenBank/DDBJ databases">
        <authorList>
            <person name="Chiriac C."/>
            <person name="Salcher M."/>
            <person name="Ghai R."/>
            <person name="Kavagutti S V."/>
        </authorList>
    </citation>
    <scope>NUCLEOTIDE SEQUENCE</scope>
</reference>
<accession>A0A6J5KLN3</accession>
<evidence type="ECO:0000313" key="1">
    <source>
        <dbReference type="EMBL" id="CAB4123184.1"/>
    </source>
</evidence>
<proteinExistence type="predicted"/>
<sequence length="57" mass="6541">MGPEIDGRFWVTEFHTSDGGNTIQIMTLYDPDVNYIEIMHKRAENLNLSEQTEIVNG</sequence>